<sequence length="218" mass="24697">MAKALSSQEFVPIKEIRDGILITDDGNLHMILMASSLNFALRSGEEQEAITAQYQNFLNSLDFSVQIMIQSRRLNIEPYLETLREAERNQTNDLLKIQTREYVEFVRTFVSNTKIVTKSFYIVVTFVPPLLGIGKKEGLGGIFKKFMGGEKRIPKQVADEKFEEYRAQLWQRAETVSGAIASTGVRTVPLNTEELVELFYGLFNPGELERGRAPQVGI</sequence>
<evidence type="ECO:0000313" key="2">
    <source>
        <dbReference type="EMBL" id="OGZ29661.1"/>
    </source>
</evidence>
<dbReference type="AlphaFoldDB" id="A0A1G2EWB4"/>
<dbReference type="EMBL" id="MHMQ01000033">
    <property type="protein sequence ID" value="OGZ29661.1"/>
    <property type="molecule type" value="Genomic_DNA"/>
</dbReference>
<name>A0A1G2EWB4_9BACT</name>
<dbReference type="Proteomes" id="UP000177486">
    <property type="component" value="Unassembled WGS sequence"/>
</dbReference>
<evidence type="ECO:0000313" key="3">
    <source>
        <dbReference type="Proteomes" id="UP000177486"/>
    </source>
</evidence>
<comment type="caution">
    <text evidence="2">The sequence shown here is derived from an EMBL/GenBank/DDBJ whole genome shotgun (WGS) entry which is preliminary data.</text>
</comment>
<evidence type="ECO:0000259" key="1">
    <source>
        <dbReference type="Pfam" id="PF26593"/>
    </source>
</evidence>
<dbReference type="Pfam" id="PF26593">
    <property type="entry name" value="TraC-like"/>
    <property type="match status" value="1"/>
</dbReference>
<organism evidence="2 3">
    <name type="scientific">Candidatus Niyogibacteria bacterium RIFCSPLOWO2_01_FULL_45_48</name>
    <dbReference type="NCBI Taxonomy" id="1801724"/>
    <lineage>
        <taxon>Bacteria</taxon>
        <taxon>Candidatus Niyogiibacteriota</taxon>
    </lineage>
</organism>
<dbReference type="InterPro" id="IPR058596">
    <property type="entry name" value="TraC-like_dom"/>
</dbReference>
<accession>A0A1G2EWB4</accession>
<feature type="domain" description="TraC-like" evidence="1">
    <location>
        <begin position="23"/>
        <end position="199"/>
    </location>
</feature>
<proteinExistence type="predicted"/>
<protein>
    <recommendedName>
        <fullName evidence="1">TraC-like domain-containing protein</fullName>
    </recommendedName>
</protein>
<gene>
    <name evidence="2" type="ORF">A2931_01155</name>
</gene>
<reference evidence="2 3" key="1">
    <citation type="journal article" date="2016" name="Nat. Commun.">
        <title>Thousands of microbial genomes shed light on interconnected biogeochemical processes in an aquifer system.</title>
        <authorList>
            <person name="Anantharaman K."/>
            <person name="Brown C.T."/>
            <person name="Hug L.A."/>
            <person name="Sharon I."/>
            <person name="Castelle C.J."/>
            <person name="Probst A.J."/>
            <person name="Thomas B.C."/>
            <person name="Singh A."/>
            <person name="Wilkins M.J."/>
            <person name="Karaoz U."/>
            <person name="Brodie E.L."/>
            <person name="Williams K.H."/>
            <person name="Hubbard S.S."/>
            <person name="Banfield J.F."/>
        </authorList>
    </citation>
    <scope>NUCLEOTIDE SEQUENCE [LARGE SCALE GENOMIC DNA]</scope>
</reference>